<dbReference type="Proteomes" id="UP000326169">
    <property type="component" value="Unassembled WGS sequence"/>
</dbReference>
<dbReference type="GeneID" id="301684669"/>
<protein>
    <submittedName>
        <fullName evidence="1">Uncharacterized protein</fullName>
    </submittedName>
</protein>
<comment type="caution">
    <text evidence="1">The sequence shown here is derived from an EMBL/GenBank/DDBJ whole genome shotgun (WGS) entry which is preliminary data.</text>
</comment>
<sequence length="64" mass="7129">MATKGGLLNFVGWVKRSETQQTDYRKEAGMGERFNTTGEMRSPWGAARIASFPKPLPIIPDIAF</sequence>
<organism evidence="1 2">
    <name type="scientific">Limnospira platensis NIES-46</name>
    <dbReference type="NCBI Taxonomy" id="1236695"/>
    <lineage>
        <taxon>Bacteria</taxon>
        <taxon>Bacillati</taxon>
        <taxon>Cyanobacteriota</taxon>
        <taxon>Cyanophyceae</taxon>
        <taxon>Oscillatoriophycideae</taxon>
        <taxon>Oscillatoriales</taxon>
        <taxon>Sirenicapillariaceae</taxon>
        <taxon>Limnospira</taxon>
    </lineage>
</organism>
<name>A0A5M3TAB9_LIMPL</name>
<evidence type="ECO:0000313" key="1">
    <source>
        <dbReference type="EMBL" id="GCE95827.1"/>
    </source>
</evidence>
<gene>
    <name evidence="1" type="ORF">NIES46_38930</name>
</gene>
<dbReference type="EMBL" id="BIMW01000149">
    <property type="protein sequence ID" value="GCE95827.1"/>
    <property type="molecule type" value="Genomic_DNA"/>
</dbReference>
<reference evidence="1 2" key="1">
    <citation type="journal article" date="2019" name="J Genomics">
        <title>The Draft Genome of a Hydrogen-producing Cyanobacterium, Arthrospira platensis NIES-46.</title>
        <authorList>
            <person name="Suzuki S."/>
            <person name="Yamaguchi H."/>
            <person name="Kawachi M."/>
        </authorList>
    </citation>
    <scope>NUCLEOTIDE SEQUENCE [LARGE SCALE GENOMIC DNA]</scope>
    <source>
        <strain evidence="1 2">NIES-46</strain>
    </source>
</reference>
<keyword evidence="2" id="KW-1185">Reference proteome</keyword>
<evidence type="ECO:0000313" key="2">
    <source>
        <dbReference type="Proteomes" id="UP000326169"/>
    </source>
</evidence>
<proteinExistence type="predicted"/>
<dbReference type="RefSeq" id="WP_043468411.1">
    <property type="nucleotide sequence ID" value="NZ_BIMW01000149.1"/>
</dbReference>
<accession>A0A5M3TAB9</accession>